<dbReference type="InterPro" id="IPR001656">
    <property type="entry name" value="PsdUridine_synth_TruD"/>
</dbReference>
<dbReference type="GO" id="GO:0001522">
    <property type="term" value="P:pseudouridine synthesis"/>
    <property type="evidence" value="ECO:0007669"/>
    <property type="project" value="InterPro"/>
</dbReference>
<evidence type="ECO:0000313" key="7">
    <source>
        <dbReference type="Proteomes" id="UP001162640"/>
    </source>
</evidence>
<keyword evidence="3" id="KW-0413">Isomerase</keyword>
<dbReference type="Gene3D" id="3.30.2340.10">
    <property type="entry name" value="TruD, insertion domain"/>
    <property type="match status" value="1"/>
</dbReference>
<sequence>MIIMQSSVDSVITTAPPQPESNTTVELKELTTSDRPPAAFSPTSTSTVPTKPRDDRDKYKEDDGRHEPGWLPADAPSFFISPPSLPYISSDEGIGGHLKTTASDFVVLENTPPPPDDKPGYIWATIRRSGRTTLEVQEHFKTSLNLKDHKEVGVSGLKDKHATTTQTFSIPSFSSSEKRHLTVEEVTSLSSAVGEVLTCVPCSKKLRRNFHHSNTFTITLRSACPNPAPKIQSIIKSLEETGIRNYYGPQRFGSHLSGAYTGYKMLKEIQDCKNKKQRKKASWNAKKSVKGVFSVQAWQSMLFNCILAKRLRGDILIGDIAVPSSSTSSEPGAGDRNGAKPTETRVTGKNFEEIRLTDVSMTCPLPGSRQLKCYPNTPAGKVESDILKMSDITEQTLTEVDAWGSRRVGFLKFEDLNFSFEVLEIEEGGWGSDVKFSFTLGTGQYATNVLREFMKNGNEEGDAREVKKEEKKRKREEEKDTANAKKT</sequence>
<keyword evidence="2" id="KW-0819">tRNA processing</keyword>
<organism evidence="6 7">
    <name type="scientific">Triparma laevis f. inornata</name>
    <dbReference type="NCBI Taxonomy" id="1714386"/>
    <lineage>
        <taxon>Eukaryota</taxon>
        <taxon>Sar</taxon>
        <taxon>Stramenopiles</taxon>
        <taxon>Ochrophyta</taxon>
        <taxon>Bolidophyceae</taxon>
        <taxon>Parmales</taxon>
        <taxon>Triparmaceae</taxon>
        <taxon>Triparma</taxon>
    </lineage>
</organism>
<feature type="domain" description="TRUD" evidence="5">
    <location>
        <begin position="242"/>
        <end position="411"/>
    </location>
</feature>
<dbReference type="GO" id="GO:0005829">
    <property type="term" value="C:cytosol"/>
    <property type="evidence" value="ECO:0007669"/>
    <property type="project" value="TreeGrafter"/>
</dbReference>
<evidence type="ECO:0000256" key="2">
    <source>
        <dbReference type="ARBA" id="ARBA00022694"/>
    </source>
</evidence>
<dbReference type="Proteomes" id="UP001162640">
    <property type="component" value="Unassembled WGS sequence"/>
</dbReference>
<dbReference type="AlphaFoldDB" id="A0A9W6ZSX6"/>
<dbReference type="PANTHER" id="PTHR47811:SF1">
    <property type="entry name" value="TRNA PSEUDOURIDINE SYNTHASE D"/>
    <property type="match status" value="1"/>
</dbReference>
<dbReference type="InterPro" id="IPR043165">
    <property type="entry name" value="TruD_insert_sf"/>
</dbReference>
<comment type="caution">
    <text evidence="6">The sequence shown here is derived from an EMBL/GenBank/DDBJ whole genome shotgun (WGS) entry which is preliminary data.</text>
</comment>
<dbReference type="PROSITE" id="PS01268">
    <property type="entry name" value="UPF0024"/>
    <property type="match status" value="1"/>
</dbReference>
<comment type="similarity">
    <text evidence="1">Belongs to the pseudouridine synthase TruD family.</text>
</comment>
<dbReference type="PROSITE" id="PS50984">
    <property type="entry name" value="TRUD"/>
    <property type="match status" value="1"/>
</dbReference>
<feature type="region of interest" description="Disordered" evidence="4">
    <location>
        <begin position="1"/>
        <end position="75"/>
    </location>
</feature>
<dbReference type="InterPro" id="IPR011760">
    <property type="entry name" value="PsdUridine_synth_TruD_insert"/>
</dbReference>
<evidence type="ECO:0000256" key="3">
    <source>
        <dbReference type="ARBA" id="ARBA00023235"/>
    </source>
</evidence>
<accession>A0A9W6ZSX6</accession>
<dbReference type="GO" id="GO:0008033">
    <property type="term" value="P:tRNA processing"/>
    <property type="evidence" value="ECO:0007669"/>
    <property type="project" value="UniProtKB-KW"/>
</dbReference>
<evidence type="ECO:0000256" key="4">
    <source>
        <dbReference type="SAM" id="MobiDB-lite"/>
    </source>
</evidence>
<dbReference type="InterPro" id="IPR042214">
    <property type="entry name" value="TruD_catalytic"/>
</dbReference>
<evidence type="ECO:0000256" key="1">
    <source>
        <dbReference type="ARBA" id="ARBA00007953"/>
    </source>
</evidence>
<dbReference type="GO" id="GO:0009982">
    <property type="term" value="F:pseudouridine synthase activity"/>
    <property type="evidence" value="ECO:0007669"/>
    <property type="project" value="InterPro"/>
</dbReference>
<protein>
    <recommendedName>
        <fullName evidence="5">TRUD domain-containing protein</fullName>
    </recommendedName>
</protein>
<dbReference type="GO" id="GO:0003723">
    <property type="term" value="F:RNA binding"/>
    <property type="evidence" value="ECO:0007669"/>
    <property type="project" value="InterPro"/>
</dbReference>
<dbReference type="SUPFAM" id="SSF55120">
    <property type="entry name" value="Pseudouridine synthase"/>
    <property type="match status" value="1"/>
</dbReference>
<evidence type="ECO:0000313" key="6">
    <source>
        <dbReference type="EMBL" id="GMH56040.1"/>
    </source>
</evidence>
<evidence type="ECO:0000259" key="5">
    <source>
        <dbReference type="PROSITE" id="PS50984"/>
    </source>
</evidence>
<dbReference type="EMBL" id="BLQM01000048">
    <property type="protein sequence ID" value="GMH56040.1"/>
    <property type="molecule type" value="Genomic_DNA"/>
</dbReference>
<dbReference type="PANTHER" id="PTHR47811">
    <property type="entry name" value="TRNA PSEUDOURIDINE SYNTHASE D"/>
    <property type="match status" value="1"/>
</dbReference>
<feature type="compositionally biased region" description="Low complexity" evidence="4">
    <location>
        <begin position="36"/>
        <end position="50"/>
    </location>
</feature>
<feature type="region of interest" description="Disordered" evidence="4">
    <location>
        <begin position="324"/>
        <end position="343"/>
    </location>
</feature>
<gene>
    <name evidence="6" type="ORF">TL16_g02046</name>
</gene>
<reference evidence="7" key="1">
    <citation type="journal article" date="2023" name="Commun. Biol.">
        <title>Genome analysis of Parmales, the sister group of diatoms, reveals the evolutionary specialization of diatoms from phago-mixotrophs to photoautotrophs.</title>
        <authorList>
            <person name="Ban H."/>
            <person name="Sato S."/>
            <person name="Yoshikawa S."/>
            <person name="Yamada K."/>
            <person name="Nakamura Y."/>
            <person name="Ichinomiya M."/>
            <person name="Sato N."/>
            <person name="Blanc-Mathieu R."/>
            <person name="Endo H."/>
            <person name="Kuwata A."/>
            <person name="Ogata H."/>
        </authorList>
    </citation>
    <scope>NUCLEOTIDE SEQUENCE [LARGE SCALE GENOMIC DNA]</scope>
</reference>
<dbReference type="InterPro" id="IPR020119">
    <property type="entry name" value="PsdUridine_synth_TruD_CS"/>
</dbReference>
<dbReference type="InterPro" id="IPR020103">
    <property type="entry name" value="PsdUridine_synth_cat_dom_sf"/>
</dbReference>
<feature type="compositionally biased region" description="Basic and acidic residues" evidence="4">
    <location>
        <begin position="51"/>
        <end position="68"/>
    </location>
</feature>
<dbReference type="Pfam" id="PF01142">
    <property type="entry name" value="TruD"/>
    <property type="match status" value="2"/>
</dbReference>
<feature type="compositionally biased region" description="Polar residues" evidence="4">
    <location>
        <begin position="1"/>
        <end position="25"/>
    </location>
</feature>
<name>A0A9W6ZSX6_9STRA</name>
<feature type="region of interest" description="Disordered" evidence="4">
    <location>
        <begin position="456"/>
        <end position="487"/>
    </location>
</feature>
<proteinExistence type="inferred from homology"/>
<dbReference type="CDD" id="cd01291">
    <property type="entry name" value="PseudoU_synth"/>
    <property type="match status" value="1"/>
</dbReference>
<dbReference type="InterPro" id="IPR050170">
    <property type="entry name" value="TruD_pseudoU_synthase"/>
</dbReference>
<dbReference type="Gene3D" id="3.30.2350.20">
    <property type="entry name" value="TruD, catalytic domain"/>
    <property type="match status" value="1"/>
</dbReference>